<feature type="repeat" description="ANK" evidence="1">
    <location>
        <begin position="38"/>
        <end position="80"/>
    </location>
</feature>
<dbReference type="EMBL" id="CP042910">
    <property type="protein sequence ID" value="QEG16137.1"/>
    <property type="molecule type" value="Genomic_DNA"/>
</dbReference>
<protein>
    <recommendedName>
        <fullName evidence="4">Ankyrin repeat domain-containing protein</fullName>
    </recommendedName>
</protein>
<dbReference type="Proteomes" id="UP000322887">
    <property type="component" value="Chromosome"/>
</dbReference>
<evidence type="ECO:0000313" key="3">
    <source>
        <dbReference type="Proteomes" id="UP000322887"/>
    </source>
</evidence>
<organism evidence="2 3">
    <name type="scientific">Gimesia maris</name>
    <dbReference type="NCBI Taxonomy" id="122"/>
    <lineage>
        <taxon>Bacteria</taxon>
        <taxon>Pseudomonadati</taxon>
        <taxon>Planctomycetota</taxon>
        <taxon>Planctomycetia</taxon>
        <taxon>Planctomycetales</taxon>
        <taxon>Planctomycetaceae</taxon>
        <taxon>Gimesia</taxon>
    </lineage>
</organism>
<gene>
    <name evidence="2" type="ORF">GmarT_19980</name>
</gene>
<accession>A0ABX5YKE9</accession>
<dbReference type="InterPro" id="IPR036770">
    <property type="entry name" value="Ankyrin_rpt-contain_sf"/>
</dbReference>
<keyword evidence="3" id="KW-1185">Reference proteome</keyword>
<dbReference type="GeneID" id="98646606"/>
<dbReference type="PROSITE" id="PS50088">
    <property type="entry name" value="ANK_REPEAT"/>
    <property type="match status" value="1"/>
</dbReference>
<sequence length="126" mass="14162">MVDYSLNDLISAVSDLYDLNKTKEILGSGININTINAKGLTPLMFAVMPNDYGDHNDPRAILRMVLVLLSYGADISMVDSFGNKAKDYAAQLIDPKWKDEFGYSAVEYWDEEQMKSVEEIICLLDD</sequence>
<dbReference type="RefSeq" id="WP_044239559.1">
    <property type="nucleotide sequence ID" value="NZ_CP042910.1"/>
</dbReference>
<dbReference type="SUPFAM" id="SSF48403">
    <property type="entry name" value="Ankyrin repeat"/>
    <property type="match status" value="1"/>
</dbReference>
<proteinExistence type="predicted"/>
<dbReference type="InterPro" id="IPR002110">
    <property type="entry name" value="Ankyrin_rpt"/>
</dbReference>
<evidence type="ECO:0000256" key="1">
    <source>
        <dbReference type="PROSITE-ProRule" id="PRU00023"/>
    </source>
</evidence>
<keyword evidence="1" id="KW-0040">ANK repeat</keyword>
<evidence type="ECO:0000313" key="2">
    <source>
        <dbReference type="EMBL" id="QEG16137.1"/>
    </source>
</evidence>
<reference evidence="2 3" key="1">
    <citation type="submission" date="2019-08" db="EMBL/GenBank/DDBJ databases">
        <title>Deep-cultivation of Planctomycetes and their phenomic and genomic characterization uncovers novel biology.</title>
        <authorList>
            <person name="Wiegand S."/>
            <person name="Jogler M."/>
            <person name="Boedeker C."/>
            <person name="Pinto D."/>
            <person name="Vollmers J."/>
            <person name="Rivas-Marin E."/>
            <person name="Kohn T."/>
            <person name="Peeters S.H."/>
            <person name="Heuer A."/>
            <person name="Rast P."/>
            <person name="Oberbeckmann S."/>
            <person name="Bunk B."/>
            <person name="Jeske O."/>
            <person name="Meyerdierks A."/>
            <person name="Storesund J.E."/>
            <person name="Kallscheuer N."/>
            <person name="Luecker S."/>
            <person name="Lage O.M."/>
            <person name="Pohl T."/>
            <person name="Merkel B.J."/>
            <person name="Hornburger P."/>
            <person name="Mueller R.-W."/>
            <person name="Bruemmer F."/>
            <person name="Labrenz M."/>
            <person name="Spormann A.M."/>
            <person name="Op den Camp H."/>
            <person name="Overmann J."/>
            <person name="Amann R."/>
            <person name="Jetten M.S.M."/>
            <person name="Mascher T."/>
            <person name="Medema M.H."/>
            <person name="Devos D.P."/>
            <person name="Kaster A.-K."/>
            <person name="Ovreas L."/>
            <person name="Rohde M."/>
            <person name="Galperin M.Y."/>
            <person name="Jogler C."/>
        </authorList>
    </citation>
    <scope>NUCLEOTIDE SEQUENCE [LARGE SCALE GENOMIC DNA]</scope>
    <source>
        <strain evidence="2 3">DSM 8797</strain>
    </source>
</reference>
<dbReference type="Gene3D" id="1.25.40.20">
    <property type="entry name" value="Ankyrin repeat-containing domain"/>
    <property type="match status" value="1"/>
</dbReference>
<name>A0ABX5YKE9_9PLAN</name>
<evidence type="ECO:0008006" key="4">
    <source>
        <dbReference type="Google" id="ProtNLM"/>
    </source>
</evidence>